<keyword evidence="2" id="KW-1185">Reference proteome</keyword>
<protein>
    <recommendedName>
        <fullName evidence="3">XRE family transcriptional regulator</fullName>
    </recommendedName>
</protein>
<gene>
    <name evidence="1" type="ORF">D9O29_05640</name>
</gene>
<sequence>MPVINTHKTDWFRILCDLNRKGHSLQVIAEELNVVPSTLIGWKRGSVPLHHTGEALIDMWCRETGKARHEVPKEKLLQKFIFHPVSRS</sequence>
<proteinExistence type="predicted"/>
<name>A0ABY3LHU9_9GAMM</name>
<reference evidence="1 2" key="1">
    <citation type="submission" date="2018-10" db="EMBL/GenBank/DDBJ databases">
        <title>Draft genome sequence of Pantoea vagans isolated from corpses of the sugarcane aphid Melanaphis sacchari Zehntner.</title>
        <authorList>
            <person name="Toledo E."/>
            <person name="Pena G."/>
            <person name="Lozano L."/>
        </authorList>
    </citation>
    <scope>NUCLEOTIDE SEQUENCE [LARGE SCALE GENOMIC DNA]</scope>
    <source>
        <strain evidence="1 2">ET-90</strain>
    </source>
</reference>
<dbReference type="EMBL" id="RCNL01000002">
    <property type="protein sequence ID" value="TXL79757.1"/>
    <property type="molecule type" value="Genomic_DNA"/>
</dbReference>
<evidence type="ECO:0000313" key="1">
    <source>
        <dbReference type="EMBL" id="TXL79757.1"/>
    </source>
</evidence>
<accession>A0ABY3LHU9</accession>
<dbReference type="Proteomes" id="UP000426772">
    <property type="component" value="Unassembled WGS sequence"/>
</dbReference>
<evidence type="ECO:0000313" key="2">
    <source>
        <dbReference type="Proteomes" id="UP000426772"/>
    </source>
</evidence>
<organism evidence="1 2">
    <name type="scientific">Pantoea vagans</name>
    <dbReference type="NCBI Taxonomy" id="470934"/>
    <lineage>
        <taxon>Bacteria</taxon>
        <taxon>Pseudomonadati</taxon>
        <taxon>Pseudomonadota</taxon>
        <taxon>Gammaproteobacteria</taxon>
        <taxon>Enterobacterales</taxon>
        <taxon>Erwiniaceae</taxon>
        <taxon>Pantoea</taxon>
    </lineage>
</organism>
<comment type="caution">
    <text evidence="1">The sequence shown here is derived from an EMBL/GenBank/DDBJ whole genome shotgun (WGS) entry which is preliminary data.</text>
</comment>
<evidence type="ECO:0008006" key="3">
    <source>
        <dbReference type="Google" id="ProtNLM"/>
    </source>
</evidence>